<feature type="compositionally biased region" description="Polar residues" evidence="5">
    <location>
        <begin position="1"/>
        <end position="11"/>
    </location>
</feature>
<dbReference type="InterPro" id="IPR036259">
    <property type="entry name" value="MFS_trans_sf"/>
</dbReference>
<dbReference type="InterPro" id="IPR008030">
    <property type="entry name" value="NmrA-like"/>
</dbReference>
<dbReference type="InterPro" id="IPR011701">
    <property type="entry name" value="MFS"/>
</dbReference>
<evidence type="ECO:0000256" key="4">
    <source>
        <dbReference type="ARBA" id="ARBA00023136"/>
    </source>
</evidence>
<dbReference type="GO" id="GO:0000297">
    <property type="term" value="F:spermine transmembrane transporter activity"/>
    <property type="evidence" value="ECO:0007669"/>
    <property type="project" value="TreeGrafter"/>
</dbReference>
<feature type="transmembrane region" description="Helical" evidence="6">
    <location>
        <begin position="384"/>
        <end position="403"/>
    </location>
</feature>
<comment type="subcellular location">
    <subcellularLocation>
        <location evidence="1">Membrane</location>
        <topology evidence="1">Multi-pass membrane protein</topology>
    </subcellularLocation>
</comment>
<proteinExistence type="predicted"/>
<comment type="caution">
    <text evidence="8">The sequence shown here is derived from an EMBL/GenBank/DDBJ whole genome shotgun (WGS) entry which is preliminary data.</text>
</comment>
<dbReference type="Pfam" id="PF05368">
    <property type="entry name" value="NmrA"/>
    <property type="match status" value="1"/>
</dbReference>
<gene>
    <name evidence="8" type="ORF">BCR39DRAFT_600361</name>
</gene>
<evidence type="ECO:0000256" key="5">
    <source>
        <dbReference type="SAM" id="MobiDB-lite"/>
    </source>
</evidence>
<reference evidence="8 9" key="1">
    <citation type="submission" date="2016-07" db="EMBL/GenBank/DDBJ databases">
        <title>Pervasive Adenine N6-methylation of Active Genes in Fungi.</title>
        <authorList>
            <consortium name="DOE Joint Genome Institute"/>
            <person name="Mondo S.J."/>
            <person name="Dannebaum R.O."/>
            <person name="Kuo R.C."/>
            <person name="Labutti K."/>
            <person name="Haridas S."/>
            <person name="Kuo A."/>
            <person name="Salamov A."/>
            <person name="Ahrendt S.R."/>
            <person name="Lipzen A."/>
            <person name="Sullivan W."/>
            <person name="Andreopoulos W.B."/>
            <person name="Clum A."/>
            <person name="Lindquist E."/>
            <person name="Daum C."/>
            <person name="Ramamoorthy G.K."/>
            <person name="Gryganskyi A."/>
            <person name="Culley D."/>
            <person name="Magnuson J.K."/>
            <person name="James T.Y."/>
            <person name="O'Malley M.A."/>
            <person name="Stajich J.E."/>
            <person name="Spatafora J.W."/>
            <person name="Visel A."/>
            <person name="Grigoriev I.V."/>
        </authorList>
    </citation>
    <scope>NUCLEOTIDE SEQUENCE [LARGE SCALE GENOMIC DNA]</scope>
    <source>
        <strain evidence="8 9">68-887.2</strain>
    </source>
</reference>
<dbReference type="GO" id="GO:0005886">
    <property type="term" value="C:plasma membrane"/>
    <property type="evidence" value="ECO:0007669"/>
    <property type="project" value="TreeGrafter"/>
</dbReference>
<feature type="transmembrane region" description="Helical" evidence="6">
    <location>
        <begin position="230"/>
        <end position="253"/>
    </location>
</feature>
<feature type="transmembrane region" description="Helical" evidence="6">
    <location>
        <begin position="89"/>
        <end position="107"/>
    </location>
</feature>
<name>A0A1Y2AQS6_9TREE</name>
<feature type="transmembrane region" description="Helical" evidence="6">
    <location>
        <begin position="300"/>
        <end position="323"/>
    </location>
</feature>
<dbReference type="GO" id="GO:0015606">
    <property type="term" value="F:spermidine transmembrane transporter activity"/>
    <property type="evidence" value="ECO:0007669"/>
    <property type="project" value="TreeGrafter"/>
</dbReference>
<evidence type="ECO:0000256" key="2">
    <source>
        <dbReference type="ARBA" id="ARBA00022692"/>
    </source>
</evidence>
<feature type="transmembrane region" description="Helical" evidence="6">
    <location>
        <begin position="174"/>
        <end position="200"/>
    </location>
</feature>
<dbReference type="PANTHER" id="PTHR23502:SF38">
    <property type="entry name" value="POLYAMINE TRANSPORTER 4"/>
    <property type="match status" value="1"/>
</dbReference>
<keyword evidence="2 6" id="KW-0812">Transmembrane</keyword>
<dbReference type="InterPro" id="IPR036291">
    <property type="entry name" value="NAD(P)-bd_dom_sf"/>
</dbReference>
<dbReference type="Gene3D" id="1.20.1250.20">
    <property type="entry name" value="MFS general substrate transporter like domains"/>
    <property type="match status" value="1"/>
</dbReference>
<organism evidence="8 9">
    <name type="scientific">Naematelia encephala</name>
    <dbReference type="NCBI Taxonomy" id="71784"/>
    <lineage>
        <taxon>Eukaryota</taxon>
        <taxon>Fungi</taxon>
        <taxon>Dikarya</taxon>
        <taxon>Basidiomycota</taxon>
        <taxon>Agaricomycotina</taxon>
        <taxon>Tremellomycetes</taxon>
        <taxon>Tremellales</taxon>
        <taxon>Naemateliaceae</taxon>
        <taxon>Naematelia</taxon>
    </lineage>
</organism>
<dbReference type="STRING" id="71784.A0A1Y2AQS6"/>
<feature type="transmembrane region" description="Helical" evidence="6">
    <location>
        <begin position="119"/>
        <end position="136"/>
    </location>
</feature>
<feature type="transmembrane region" description="Helical" evidence="6">
    <location>
        <begin position="57"/>
        <end position="77"/>
    </location>
</feature>
<dbReference type="Proteomes" id="UP000193986">
    <property type="component" value="Unassembled WGS sequence"/>
</dbReference>
<evidence type="ECO:0000313" key="9">
    <source>
        <dbReference type="Proteomes" id="UP000193986"/>
    </source>
</evidence>
<dbReference type="InParanoid" id="A0A1Y2AQS6"/>
<keyword evidence="4 6" id="KW-0472">Membrane</keyword>
<sequence>MSTPTESQAEQGVSKKYPGKGTIQDPFVVDFDEDDSANPRGWSQPYKWMVNIIRQSAMCMMTGTFAVSSYSSGTMLITPRDLGKSAEVLAVGQTLFLNGIAFGSVIFPGTADYFGRKKVIVITMTVFTAFSAGVAAGRNLETVLVCRFFSGFAAAAGQSLIPAQVSSLWTGKDLAVPFTTAAIAPFLGPSLGPLLGGFVVQYSGSWRNIDWLAVCQLHEPLVRALDAEQMAIAGLFTLLYFALVPETFVPYILRKRAHTLEKQTGLRHVSINDKSGRKSVQAELKAHVIRPVRYLLFEPIVTIFTLYTELSVSFLYGVLNLFFEAFPYIYQIERKWSDPEGNAGLPFVALLVGFAFSVPVTIACGIPYSRAIARDGFANPELRLMFAMLSAILLPISLFWMGWTGTPSVSWGVPVVAGGVFGFAQIGLQMSAYFVRFNLSSVFPLFAVQMYSNLGVGWASSILGFILVAFLPAPFLFYRWGPKIRSICVACELQIVGQFEWYLAARRSTRYAPGRFRTETPEYVREMLSEMMNQQSGTTLGMPDYAPVAGGVGGGGPLSANLGNAIVRSLLAKNNVKVKILGRSESIRSKAAQQLAQLGAELVTVDYARDESVDAALTGVEVVISAISRAGADAQVALARASKRMNIQLFIPSEWGGDTRDKGADTPNGYKALMQTQLTELGVPFAIVQAGGFFEWIHLFLRDMATQKLIITGEGNTEIAFTSVHDIAGFTAHVLTALPATELPGRTFRIAGSTSTISKLIEAVHGNTGRSEVLHQTIKEALEAWRSKHDFLAWLRVEIELGRVKPNPGGQPLDNHLWDGWSGESAEKYAT</sequence>
<feature type="region of interest" description="Disordered" evidence="5">
    <location>
        <begin position="1"/>
        <end position="21"/>
    </location>
</feature>
<protein>
    <submittedName>
        <fullName evidence="8">Major facilitator superfamily domain-containing protein</fullName>
    </submittedName>
</protein>
<dbReference type="OrthoDB" id="9974981at2759"/>
<evidence type="ECO:0000313" key="8">
    <source>
        <dbReference type="EMBL" id="ORY24892.1"/>
    </source>
</evidence>
<feature type="transmembrane region" description="Helical" evidence="6">
    <location>
        <begin position="142"/>
        <end position="162"/>
    </location>
</feature>
<keyword evidence="9" id="KW-1185">Reference proteome</keyword>
<dbReference type="Gene3D" id="3.40.50.720">
    <property type="entry name" value="NAD(P)-binding Rossmann-like Domain"/>
    <property type="match status" value="1"/>
</dbReference>
<dbReference type="PANTHER" id="PTHR23502">
    <property type="entry name" value="MAJOR FACILITATOR SUPERFAMILY"/>
    <property type="match status" value="1"/>
</dbReference>
<dbReference type="SUPFAM" id="SSF103473">
    <property type="entry name" value="MFS general substrate transporter"/>
    <property type="match status" value="1"/>
</dbReference>
<evidence type="ECO:0000259" key="7">
    <source>
        <dbReference type="Pfam" id="PF05368"/>
    </source>
</evidence>
<accession>A0A1Y2AQS6</accession>
<evidence type="ECO:0000256" key="6">
    <source>
        <dbReference type="SAM" id="Phobius"/>
    </source>
</evidence>
<dbReference type="EMBL" id="MCFC01000063">
    <property type="protein sequence ID" value="ORY24892.1"/>
    <property type="molecule type" value="Genomic_DNA"/>
</dbReference>
<feature type="transmembrane region" description="Helical" evidence="6">
    <location>
        <begin position="343"/>
        <end position="364"/>
    </location>
</feature>
<evidence type="ECO:0000256" key="1">
    <source>
        <dbReference type="ARBA" id="ARBA00004141"/>
    </source>
</evidence>
<feature type="transmembrane region" description="Helical" evidence="6">
    <location>
        <begin position="458"/>
        <end position="478"/>
    </location>
</feature>
<keyword evidence="3 6" id="KW-1133">Transmembrane helix</keyword>
<dbReference type="SUPFAM" id="SSF51735">
    <property type="entry name" value="NAD(P)-binding Rossmann-fold domains"/>
    <property type="match status" value="1"/>
</dbReference>
<feature type="transmembrane region" description="Helical" evidence="6">
    <location>
        <begin position="409"/>
        <end position="426"/>
    </location>
</feature>
<feature type="domain" description="NmrA-like" evidence="7">
    <location>
        <begin position="562"/>
        <end position="771"/>
    </location>
</feature>
<evidence type="ECO:0000256" key="3">
    <source>
        <dbReference type="ARBA" id="ARBA00022989"/>
    </source>
</evidence>
<dbReference type="Pfam" id="PF07690">
    <property type="entry name" value="MFS_1"/>
    <property type="match status" value="1"/>
</dbReference>
<dbReference type="AlphaFoldDB" id="A0A1Y2AQS6"/>